<dbReference type="PANTHER" id="PTHR47784:SF4">
    <property type="entry name" value="ZN(II)2CYS6 TRANSCRIPTION FACTOR (EUROFUNG)"/>
    <property type="match status" value="1"/>
</dbReference>
<accession>A0A438MTJ6</accession>
<evidence type="ECO:0000313" key="1">
    <source>
        <dbReference type="EMBL" id="RVX67026.1"/>
    </source>
</evidence>
<protein>
    <submittedName>
        <fullName evidence="1">Uncharacterized protein</fullName>
    </submittedName>
</protein>
<name>A0A438MTJ6_EXOME</name>
<dbReference type="GO" id="GO:0001228">
    <property type="term" value="F:DNA-binding transcription activator activity, RNA polymerase II-specific"/>
    <property type="evidence" value="ECO:0007669"/>
    <property type="project" value="TreeGrafter"/>
</dbReference>
<sequence length="296" mass="33768">MSQLELLSHFYSVTWPSLGGILLSEKATVELLFKYAVSAPYLMHEVLAISALHLAVLRPEHVTYFRDYSVGLQTRAITLFNGAKTVVNQSTCVPMFLFSTFLGIQVLCDTLNYYQEELNAFLDQFVTYLHLHRGVRAVINQSWDALRNTELKPIIESTPPRSVEDSGRVECDDLKDLIDKSDLSESSVAVYHDTIKDLRWVFRIVGRPGAQFDNPQLVFAWPTVISAEYVSLLQQRRPEALVILAYFAALLHRHRQFWCFNDGGTFLVRSISDYLGPYWNTALAWPLDVINGTTRE</sequence>
<dbReference type="Proteomes" id="UP000288859">
    <property type="component" value="Unassembled WGS sequence"/>
</dbReference>
<evidence type="ECO:0000313" key="2">
    <source>
        <dbReference type="Proteomes" id="UP000288859"/>
    </source>
</evidence>
<reference evidence="1 2" key="1">
    <citation type="submission" date="2017-03" db="EMBL/GenBank/DDBJ databases">
        <title>Genomes of endolithic fungi from Antarctica.</title>
        <authorList>
            <person name="Coleine C."/>
            <person name="Masonjones S."/>
            <person name="Stajich J.E."/>
        </authorList>
    </citation>
    <scope>NUCLEOTIDE SEQUENCE [LARGE SCALE GENOMIC DNA]</scope>
    <source>
        <strain evidence="1 2">CCFEE 6314</strain>
    </source>
</reference>
<dbReference type="InterPro" id="IPR053157">
    <property type="entry name" value="Sterol_Uptake_Regulator"/>
</dbReference>
<comment type="caution">
    <text evidence="1">The sequence shown here is derived from an EMBL/GenBank/DDBJ whole genome shotgun (WGS) entry which is preliminary data.</text>
</comment>
<dbReference type="VEuPathDB" id="FungiDB:PV10_04203"/>
<gene>
    <name evidence="1" type="ORF">B0A52_09240</name>
</gene>
<proteinExistence type="predicted"/>
<dbReference type="OrthoDB" id="4937900at2759"/>
<dbReference type="EMBL" id="NAJM01000053">
    <property type="protein sequence ID" value="RVX67026.1"/>
    <property type="molecule type" value="Genomic_DNA"/>
</dbReference>
<organism evidence="1 2">
    <name type="scientific">Exophiala mesophila</name>
    <name type="common">Black yeast-like fungus</name>
    <dbReference type="NCBI Taxonomy" id="212818"/>
    <lineage>
        <taxon>Eukaryota</taxon>
        <taxon>Fungi</taxon>
        <taxon>Dikarya</taxon>
        <taxon>Ascomycota</taxon>
        <taxon>Pezizomycotina</taxon>
        <taxon>Eurotiomycetes</taxon>
        <taxon>Chaetothyriomycetidae</taxon>
        <taxon>Chaetothyriales</taxon>
        <taxon>Herpotrichiellaceae</taxon>
        <taxon>Exophiala</taxon>
    </lineage>
</organism>
<dbReference type="PANTHER" id="PTHR47784">
    <property type="entry name" value="STEROL UPTAKE CONTROL PROTEIN 2"/>
    <property type="match status" value="1"/>
</dbReference>
<dbReference type="AlphaFoldDB" id="A0A438MTJ6"/>